<evidence type="ECO:0000256" key="5">
    <source>
        <dbReference type="SAM" id="Coils"/>
    </source>
</evidence>
<feature type="domain" description="Sigma-54 factor interaction" evidence="6">
    <location>
        <begin position="252"/>
        <end position="472"/>
    </location>
</feature>
<dbReference type="SUPFAM" id="SSF52540">
    <property type="entry name" value="P-loop containing nucleoside triphosphate hydrolases"/>
    <property type="match status" value="1"/>
</dbReference>
<dbReference type="Pfam" id="PF25601">
    <property type="entry name" value="AAA_lid_14"/>
    <property type="match status" value="1"/>
</dbReference>
<dbReference type="Pfam" id="PF00158">
    <property type="entry name" value="Sigma54_activat"/>
    <property type="match status" value="1"/>
</dbReference>
<dbReference type="PANTHER" id="PTHR32071">
    <property type="entry name" value="TRANSCRIPTIONAL REGULATORY PROTEIN"/>
    <property type="match status" value="1"/>
</dbReference>
<dbReference type="Proteomes" id="UP000766629">
    <property type="component" value="Unassembled WGS sequence"/>
</dbReference>
<protein>
    <submittedName>
        <fullName evidence="8">Sigma 54-interacting transcriptional regulator</fullName>
    </submittedName>
</protein>
<evidence type="ECO:0000259" key="7">
    <source>
        <dbReference type="PROSITE" id="PS50112"/>
    </source>
</evidence>
<dbReference type="EMBL" id="JAHVJA010000009">
    <property type="protein sequence ID" value="MBY6141289.1"/>
    <property type="molecule type" value="Genomic_DNA"/>
</dbReference>
<dbReference type="PROSITE" id="PS50045">
    <property type="entry name" value="SIGMA54_INTERACT_4"/>
    <property type="match status" value="1"/>
</dbReference>
<dbReference type="InterPro" id="IPR027417">
    <property type="entry name" value="P-loop_NTPase"/>
</dbReference>
<dbReference type="RefSeq" id="WP_222509364.1">
    <property type="nucleotide sequence ID" value="NZ_JAHVJA010000009.1"/>
</dbReference>
<feature type="coiled-coil region" evidence="5">
    <location>
        <begin position="218"/>
        <end position="252"/>
    </location>
</feature>
<evidence type="ECO:0000256" key="2">
    <source>
        <dbReference type="ARBA" id="ARBA00022840"/>
    </source>
</evidence>
<dbReference type="InterPro" id="IPR058031">
    <property type="entry name" value="AAA_lid_NorR"/>
</dbReference>
<sequence>MKRESDILDMLPFGVLRLQGERITYANRMLRSLFDGGLTTLSELADRYPELEDLRRRDGAEQAPAWITINASVFCVASVRRDTAVEHYFLPSWFVSATDEGLKALQDNFDDFVEIFENCFDGIYVADGAGRTLWMNAGFERCYGLSARNFLGRDASKLEREGYLDPLITWKIITTKKRQTALQTTKSGRKVLATGIPLMAPDGTVRRVIINSRDTTELIEMQGKLTAAEQEIRNYESELREIRENAAQDGELFWASEDMQETVRLAMRVARTDAAVLISGPSGVGKRKLADLIFRYSKRSRKRLLRFGFGGLPEAAVMEELFGKEAAEAGRDEGLLARAVGGTMILERVDLMPPRVQERLSSWLRTGKSRLGREGRDLRLIATSRGDLSAMVNEGRFREDLYYRLAVAEICIPPLQDRVADIAGLAQHFLEAFNMLHGAEKYFDRAAINRLARWTWPGNVRELRTMVERMVVTGEEARISAAMVEAAFAGATNPVIPQGGMSGRVPAEEVRDRVRAFEADLLHDQVARAGSIQKAADATGISVSTIKRKLAWRKVSEAAGTKLSE</sequence>
<dbReference type="Gene3D" id="1.10.8.60">
    <property type="match status" value="1"/>
</dbReference>
<evidence type="ECO:0000313" key="9">
    <source>
        <dbReference type="Proteomes" id="UP000766629"/>
    </source>
</evidence>
<evidence type="ECO:0000259" key="6">
    <source>
        <dbReference type="PROSITE" id="PS50045"/>
    </source>
</evidence>
<evidence type="ECO:0000313" key="8">
    <source>
        <dbReference type="EMBL" id="MBY6141289.1"/>
    </source>
</evidence>
<dbReference type="InterPro" id="IPR002078">
    <property type="entry name" value="Sigma_54_int"/>
</dbReference>
<dbReference type="SUPFAM" id="SSF55785">
    <property type="entry name" value="PYP-like sensor domain (PAS domain)"/>
    <property type="match status" value="1"/>
</dbReference>
<gene>
    <name evidence="8" type="ORF">KUV26_17770</name>
</gene>
<evidence type="ECO:0000256" key="4">
    <source>
        <dbReference type="ARBA" id="ARBA00023163"/>
    </source>
</evidence>
<reference evidence="8 9" key="1">
    <citation type="submission" date="2021-06" db="EMBL/GenBank/DDBJ databases">
        <title>50 bacteria genomes isolated from Dapeng, Shenzhen, China.</title>
        <authorList>
            <person name="Zheng W."/>
            <person name="Yu S."/>
            <person name="Huang Y."/>
        </authorList>
    </citation>
    <scope>NUCLEOTIDE SEQUENCE [LARGE SCALE GENOMIC DNA]</scope>
    <source>
        <strain evidence="8 9">DP1N14-2</strain>
    </source>
</reference>
<comment type="caution">
    <text evidence="8">The sequence shown here is derived from an EMBL/GenBank/DDBJ whole genome shotgun (WGS) entry which is preliminary data.</text>
</comment>
<dbReference type="Pfam" id="PF08448">
    <property type="entry name" value="PAS_4"/>
    <property type="match status" value="1"/>
</dbReference>
<accession>A0ABS7NJ98</accession>
<keyword evidence="2" id="KW-0067">ATP-binding</keyword>
<dbReference type="InterPro" id="IPR000014">
    <property type="entry name" value="PAS"/>
</dbReference>
<dbReference type="PROSITE" id="PS00688">
    <property type="entry name" value="SIGMA54_INTERACT_3"/>
    <property type="match status" value="1"/>
</dbReference>
<evidence type="ECO:0000256" key="3">
    <source>
        <dbReference type="ARBA" id="ARBA00023015"/>
    </source>
</evidence>
<dbReference type="PROSITE" id="PS50112">
    <property type="entry name" value="PAS"/>
    <property type="match status" value="1"/>
</dbReference>
<dbReference type="NCBIfam" id="TIGR00229">
    <property type="entry name" value="sensory_box"/>
    <property type="match status" value="1"/>
</dbReference>
<dbReference type="InterPro" id="IPR013656">
    <property type="entry name" value="PAS_4"/>
</dbReference>
<keyword evidence="5" id="KW-0175">Coiled coil</keyword>
<keyword evidence="4" id="KW-0804">Transcription</keyword>
<evidence type="ECO:0000256" key="1">
    <source>
        <dbReference type="ARBA" id="ARBA00022741"/>
    </source>
</evidence>
<keyword evidence="3" id="KW-0805">Transcription regulation</keyword>
<dbReference type="InterPro" id="IPR035965">
    <property type="entry name" value="PAS-like_dom_sf"/>
</dbReference>
<keyword evidence="9" id="KW-1185">Reference proteome</keyword>
<keyword evidence="1" id="KW-0547">Nucleotide-binding</keyword>
<organism evidence="8 9">
    <name type="scientific">Leisingera daeponensis</name>
    <dbReference type="NCBI Taxonomy" id="405746"/>
    <lineage>
        <taxon>Bacteria</taxon>
        <taxon>Pseudomonadati</taxon>
        <taxon>Pseudomonadota</taxon>
        <taxon>Alphaproteobacteria</taxon>
        <taxon>Rhodobacterales</taxon>
        <taxon>Roseobacteraceae</taxon>
        <taxon>Leisingera</taxon>
    </lineage>
</organism>
<proteinExistence type="predicted"/>
<name>A0ABS7NJ98_9RHOB</name>
<dbReference type="Gene3D" id="3.40.50.300">
    <property type="entry name" value="P-loop containing nucleotide triphosphate hydrolases"/>
    <property type="match status" value="1"/>
</dbReference>
<dbReference type="SMART" id="SM00091">
    <property type="entry name" value="PAS"/>
    <property type="match status" value="2"/>
</dbReference>
<dbReference type="Gene3D" id="3.30.450.20">
    <property type="entry name" value="PAS domain"/>
    <property type="match status" value="1"/>
</dbReference>
<feature type="domain" description="PAS" evidence="7">
    <location>
        <begin position="108"/>
        <end position="153"/>
    </location>
</feature>
<dbReference type="CDD" id="cd00009">
    <property type="entry name" value="AAA"/>
    <property type="match status" value="1"/>
</dbReference>
<dbReference type="InterPro" id="IPR025944">
    <property type="entry name" value="Sigma_54_int_dom_CS"/>
</dbReference>